<dbReference type="RefSeq" id="WP_179904752.1">
    <property type="nucleotide sequence ID" value="NZ_JACBXS010000005.1"/>
</dbReference>
<evidence type="ECO:0000313" key="2">
    <source>
        <dbReference type="EMBL" id="NYS24049.1"/>
    </source>
</evidence>
<reference evidence="2 3" key="1">
    <citation type="journal article" date="2000" name="Arch. Microbiol.">
        <title>Rhodobaca bogoriensis gen. nov. and sp. nov., an alkaliphilic purple nonsulfur bacterium from African Rift Valley soda lakes.</title>
        <authorList>
            <person name="Milford A.D."/>
            <person name="Achenbach L.A."/>
            <person name="Jung D.O."/>
            <person name="Madigan M.T."/>
        </authorList>
    </citation>
    <scope>NUCLEOTIDE SEQUENCE [LARGE SCALE GENOMIC DNA]</scope>
    <source>
        <strain evidence="2 3">2376</strain>
    </source>
</reference>
<feature type="signal peptide" evidence="1">
    <location>
        <begin position="1"/>
        <end position="33"/>
    </location>
</feature>
<evidence type="ECO:0000256" key="1">
    <source>
        <dbReference type="SAM" id="SignalP"/>
    </source>
</evidence>
<dbReference type="InterPro" id="IPR021323">
    <property type="entry name" value="DUF2927"/>
</dbReference>
<dbReference type="Proteomes" id="UP000529417">
    <property type="component" value="Unassembled WGS sequence"/>
</dbReference>
<keyword evidence="1" id="KW-0732">Signal</keyword>
<name>A0A7Z0KWW4_9RHOB</name>
<accession>A0A7Z0KWW4</accession>
<protein>
    <submittedName>
        <fullName evidence="2">DUF2927 domain-containing protein</fullName>
    </submittedName>
</protein>
<gene>
    <name evidence="2" type="ORF">HUK65_03520</name>
</gene>
<sequence>MTTQVSHDIRRNAPRRGRALRASALAALLPVLAACAPAPDVGERLQPAVNAAIPAPRFDSPRPYAPARSNTEIAHDILELGFFLESGREIPRFSRFEGPVALALTGEVPRGAVEETDRLLARIRTEAGIDIRRTGRAPAQITVEFVPGRQLRREVPQAACFVVPNVSDWSEFRAARRSDTLDWTRVIERTRVGVFIPSDTTPQEIRDCLHEEIAQAMGPLNDLYRLQDSVFNDDNFQTVLTGFDMLVLRVWTAPELRSGMTQAQVAERLPAILARKNPRGERAFSGTLPDRSPRAWVNAVETALGRGGNRAARQGAATTALAIASARGWEDARMAFSLYLVARFAPASAGETALAALMRAQAIYHTLPGGEVHAAHMDMHMATQALAAGQNSLVLTLTGRAMDPARRTENAALQATLMLLRAEALQRLGRQAEADALRRNSIPLAAWGFGRPDALDSRIAEIAALR</sequence>
<feature type="chain" id="PRO_5031056372" evidence="1">
    <location>
        <begin position="34"/>
        <end position="466"/>
    </location>
</feature>
<evidence type="ECO:0000313" key="3">
    <source>
        <dbReference type="Proteomes" id="UP000529417"/>
    </source>
</evidence>
<dbReference type="Pfam" id="PF11150">
    <property type="entry name" value="DUF2927"/>
    <property type="match status" value="1"/>
</dbReference>
<comment type="caution">
    <text evidence="2">The sequence shown here is derived from an EMBL/GenBank/DDBJ whole genome shotgun (WGS) entry which is preliminary data.</text>
</comment>
<dbReference type="AlphaFoldDB" id="A0A7Z0KWW4"/>
<organism evidence="2 3">
    <name type="scientific">Rhabdonatronobacter sediminivivens</name>
    <dbReference type="NCBI Taxonomy" id="2743469"/>
    <lineage>
        <taxon>Bacteria</taxon>
        <taxon>Pseudomonadati</taxon>
        <taxon>Pseudomonadota</taxon>
        <taxon>Alphaproteobacteria</taxon>
        <taxon>Rhodobacterales</taxon>
        <taxon>Paracoccaceae</taxon>
        <taxon>Rhabdonatronobacter</taxon>
    </lineage>
</organism>
<proteinExistence type="predicted"/>
<keyword evidence="3" id="KW-1185">Reference proteome</keyword>
<dbReference type="EMBL" id="JACBXS010000005">
    <property type="protein sequence ID" value="NYS24049.1"/>
    <property type="molecule type" value="Genomic_DNA"/>
</dbReference>